<reference evidence="2" key="1">
    <citation type="submission" date="2024-07" db="EMBL/GenBank/DDBJ databases">
        <authorList>
            <person name="fu j."/>
        </authorList>
    </citation>
    <scope>NUCLEOTIDE SEQUENCE</scope>
    <source>
        <strain evidence="2">P10A9</strain>
    </source>
</reference>
<dbReference type="AlphaFoldDB" id="A0AB39KYW4"/>
<accession>A0AB39KYW4</accession>
<evidence type="ECO:0008006" key="3">
    <source>
        <dbReference type="Google" id="ProtNLM"/>
    </source>
</evidence>
<sequence length="273" mass="30187">MAFIRRVRTASGATAVQVTEYVAGRRRILEHVGSAHTEAELGVLLERARELLQDPAQGVLDLCVEPTPTVKELVPATGDQRVSTPAVPAPPQGRASPARVVGTDPPVLLDALAGVFTVLGFDALGDEVFRDLVIARVVEPTSLLDAGRVLRDLSRDPASYSAMKRTLVRAEAAKYRDRIAGWCFQHATAAGDVSLVLYDVTTLLRRHWHRSVYTDLMRSAFSIMRLMVRRPRLARLKEYWSTIRCSRASLPVPIVLLDSRIWPSANQSQWASK</sequence>
<organism evidence="2">
    <name type="scientific">Sinomonas puerhi</name>
    <dbReference type="NCBI Taxonomy" id="3238584"/>
    <lineage>
        <taxon>Bacteria</taxon>
        <taxon>Bacillati</taxon>
        <taxon>Actinomycetota</taxon>
        <taxon>Actinomycetes</taxon>
        <taxon>Micrococcales</taxon>
        <taxon>Micrococcaceae</taxon>
        <taxon>Sinomonas</taxon>
    </lineage>
</organism>
<dbReference type="EMBL" id="CP163302">
    <property type="protein sequence ID" value="XDP44041.1"/>
    <property type="molecule type" value="Genomic_DNA"/>
</dbReference>
<evidence type="ECO:0000313" key="2">
    <source>
        <dbReference type="EMBL" id="XDP44041.1"/>
    </source>
</evidence>
<protein>
    <recommendedName>
        <fullName evidence="3">Transposase</fullName>
    </recommendedName>
</protein>
<gene>
    <name evidence="2" type="ORF">AB5L97_12175</name>
</gene>
<feature type="region of interest" description="Disordered" evidence="1">
    <location>
        <begin position="78"/>
        <end position="99"/>
    </location>
</feature>
<dbReference type="KEGG" id="spue:AB5L97_12175"/>
<evidence type="ECO:0000256" key="1">
    <source>
        <dbReference type="SAM" id="MobiDB-lite"/>
    </source>
</evidence>
<proteinExistence type="predicted"/>
<name>A0AB39KYW4_9MICC</name>